<protein>
    <submittedName>
        <fullName evidence="1">Uncharacterized protein</fullName>
    </submittedName>
</protein>
<comment type="caution">
    <text evidence="1">The sequence shown here is derived from an EMBL/GenBank/DDBJ whole genome shotgun (WGS) entry which is preliminary data.</text>
</comment>
<keyword evidence="2" id="KW-1185">Reference proteome</keyword>
<evidence type="ECO:0000313" key="2">
    <source>
        <dbReference type="Proteomes" id="UP000636800"/>
    </source>
</evidence>
<accession>A0A835UFI5</accession>
<dbReference type="EMBL" id="JADCNL010000012">
    <property type="protein sequence ID" value="KAG0457496.1"/>
    <property type="molecule type" value="Genomic_DNA"/>
</dbReference>
<organism evidence="1 2">
    <name type="scientific">Vanilla planifolia</name>
    <name type="common">Vanilla</name>
    <dbReference type="NCBI Taxonomy" id="51239"/>
    <lineage>
        <taxon>Eukaryota</taxon>
        <taxon>Viridiplantae</taxon>
        <taxon>Streptophyta</taxon>
        <taxon>Embryophyta</taxon>
        <taxon>Tracheophyta</taxon>
        <taxon>Spermatophyta</taxon>
        <taxon>Magnoliopsida</taxon>
        <taxon>Liliopsida</taxon>
        <taxon>Asparagales</taxon>
        <taxon>Orchidaceae</taxon>
        <taxon>Vanilloideae</taxon>
        <taxon>Vanilleae</taxon>
        <taxon>Vanilla</taxon>
    </lineage>
</organism>
<dbReference type="AlphaFoldDB" id="A0A835UFI5"/>
<sequence length="70" mass="7685">MENSHVAAAPSRGSLRWAILRRAINMPPPSSLDGFVYGNNGDASVELIGVYKESQNAHCGVIWKIFTRIN</sequence>
<reference evidence="1 2" key="1">
    <citation type="journal article" date="2020" name="Nat. Food">
        <title>A phased Vanilla planifolia genome enables genetic improvement of flavour and production.</title>
        <authorList>
            <person name="Hasing T."/>
            <person name="Tang H."/>
            <person name="Brym M."/>
            <person name="Khazi F."/>
            <person name="Huang T."/>
            <person name="Chambers A.H."/>
        </authorList>
    </citation>
    <scope>NUCLEOTIDE SEQUENCE [LARGE SCALE GENOMIC DNA]</scope>
    <source>
        <tissue evidence="1">Leaf</tissue>
    </source>
</reference>
<gene>
    <name evidence="1" type="ORF">HPP92_022653</name>
</gene>
<dbReference type="Proteomes" id="UP000636800">
    <property type="component" value="Chromosome 12"/>
</dbReference>
<dbReference type="OrthoDB" id="1055097at2759"/>
<name>A0A835UFI5_VANPL</name>
<proteinExistence type="predicted"/>
<evidence type="ECO:0000313" key="1">
    <source>
        <dbReference type="EMBL" id="KAG0457496.1"/>
    </source>
</evidence>